<dbReference type="InterPro" id="IPR017695">
    <property type="entry name" value="Se-dep_Mo_hydrolase_YqeB"/>
</dbReference>
<evidence type="ECO:0000313" key="2">
    <source>
        <dbReference type="EMBL" id="HIX51842.1"/>
    </source>
</evidence>
<accession>A0A9D1W4T5</accession>
<dbReference type="Pfam" id="PF12804">
    <property type="entry name" value="NTP_transf_3"/>
    <property type="match status" value="1"/>
</dbReference>
<protein>
    <submittedName>
        <fullName evidence="2">EF2563 family selenium-dependent molybdenum hydroxylase system protein</fullName>
    </submittedName>
</protein>
<sequence>MRVLIKGAGDLATGIACRLHRSGFQVAMTEIEQPTTVRRTVAFSTAVWDGEAAVEGITGRLCGTPEEVRAAAERDEIAVLVDPGCRTLSWWKPDVLVDAVIAKVNTGTSITDAPIVIGVGPGFAAGTDCHCVVETKRGHDLGRCISEGSAAPNSGVPGIIGGYGLERLVRAEAAGVFRGTEDIAARVRAGQTVGYVETGREQVPVKAQIDGVLRGILHDGVEVHPGMKAGDVDPRDVEQHCFTVSDKARAIGGGVLEAILAAERRRKKSASRGTVHMVLLAAGASSRFGENKLLFPVNQTPMYQLMAGKILEVEKILAEKVPGGGKAEKAPGGGKAAGDPRPRPVLGRKILVTGNPQMAGELEEKGFEIVWNGKPEAGIARSVSLAAKALGGTPGAVCYLVCDQPLLRPETAAEFLAAWAESGCGMGSLEFAGRPGSPAVFDERYRGELAELKGDRGGRQVMNRHPEDVFFYEAPDGRELMDVDTQEDKKWLK</sequence>
<dbReference type="AlphaFoldDB" id="A0A9D1W4T5"/>
<dbReference type="EMBL" id="DXEU01000059">
    <property type="protein sequence ID" value="HIX51842.1"/>
    <property type="molecule type" value="Genomic_DNA"/>
</dbReference>
<evidence type="ECO:0000313" key="3">
    <source>
        <dbReference type="Proteomes" id="UP000886780"/>
    </source>
</evidence>
<dbReference type="NCBIfam" id="TIGR03309">
    <property type="entry name" value="matur_yqeB"/>
    <property type="match status" value="1"/>
</dbReference>
<feature type="non-terminal residue" evidence="2">
    <location>
        <position position="1"/>
    </location>
</feature>
<comment type="caution">
    <text evidence="2">The sequence shown here is derived from an EMBL/GenBank/DDBJ whole genome shotgun (WGS) entry which is preliminary data.</text>
</comment>
<evidence type="ECO:0000259" key="1">
    <source>
        <dbReference type="Pfam" id="PF12804"/>
    </source>
</evidence>
<organism evidence="2 3">
    <name type="scientific">Candidatus Lachnoclostridium stercoripullorum</name>
    <dbReference type="NCBI Taxonomy" id="2838635"/>
    <lineage>
        <taxon>Bacteria</taxon>
        <taxon>Bacillati</taxon>
        <taxon>Bacillota</taxon>
        <taxon>Clostridia</taxon>
        <taxon>Lachnospirales</taxon>
        <taxon>Lachnospiraceae</taxon>
    </lineage>
</organism>
<dbReference type="PANTHER" id="PTHR43777:SF1">
    <property type="entry name" value="MOLYBDENUM COFACTOR CYTIDYLYLTRANSFERASE"/>
    <property type="match status" value="1"/>
</dbReference>
<dbReference type="GO" id="GO:0016779">
    <property type="term" value="F:nucleotidyltransferase activity"/>
    <property type="evidence" value="ECO:0007669"/>
    <property type="project" value="UniProtKB-ARBA"/>
</dbReference>
<dbReference type="Gene3D" id="3.90.550.10">
    <property type="entry name" value="Spore Coat Polysaccharide Biosynthesis Protein SpsA, Chain A"/>
    <property type="match status" value="1"/>
</dbReference>
<name>A0A9D1W4T5_9FIRM</name>
<dbReference type="CDD" id="cd04182">
    <property type="entry name" value="GT_2_like_f"/>
    <property type="match status" value="1"/>
</dbReference>
<dbReference type="SUPFAM" id="SSF53448">
    <property type="entry name" value="Nucleotide-diphospho-sugar transferases"/>
    <property type="match status" value="1"/>
</dbReference>
<dbReference type="PANTHER" id="PTHR43777">
    <property type="entry name" value="MOLYBDENUM COFACTOR CYTIDYLYLTRANSFERASE"/>
    <property type="match status" value="1"/>
</dbReference>
<reference evidence="2" key="2">
    <citation type="submission" date="2021-04" db="EMBL/GenBank/DDBJ databases">
        <authorList>
            <person name="Gilroy R."/>
        </authorList>
    </citation>
    <scope>NUCLEOTIDE SEQUENCE</scope>
    <source>
        <strain evidence="2">ChiGjej4B4-12881</strain>
    </source>
</reference>
<dbReference type="InterPro" id="IPR029044">
    <property type="entry name" value="Nucleotide-diphossugar_trans"/>
</dbReference>
<dbReference type="Proteomes" id="UP000886780">
    <property type="component" value="Unassembled WGS sequence"/>
</dbReference>
<feature type="domain" description="MobA-like NTP transferase" evidence="1">
    <location>
        <begin position="344"/>
        <end position="467"/>
    </location>
</feature>
<reference evidence="2" key="1">
    <citation type="journal article" date="2021" name="PeerJ">
        <title>Extensive microbial diversity within the chicken gut microbiome revealed by metagenomics and culture.</title>
        <authorList>
            <person name="Gilroy R."/>
            <person name="Ravi A."/>
            <person name="Getino M."/>
            <person name="Pursley I."/>
            <person name="Horton D.L."/>
            <person name="Alikhan N.F."/>
            <person name="Baker D."/>
            <person name="Gharbi K."/>
            <person name="Hall N."/>
            <person name="Watson M."/>
            <person name="Adriaenssens E.M."/>
            <person name="Foster-Nyarko E."/>
            <person name="Jarju S."/>
            <person name="Secka A."/>
            <person name="Antonio M."/>
            <person name="Oren A."/>
            <person name="Chaudhuri R.R."/>
            <person name="La Ragione R."/>
            <person name="Hildebrand F."/>
            <person name="Pallen M.J."/>
        </authorList>
    </citation>
    <scope>NUCLEOTIDE SEQUENCE</scope>
    <source>
        <strain evidence="2">ChiGjej4B4-12881</strain>
    </source>
</reference>
<gene>
    <name evidence="2" type="ORF">IAA28_03420</name>
</gene>
<dbReference type="InterPro" id="IPR025877">
    <property type="entry name" value="MobA-like_NTP_Trfase"/>
</dbReference>
<proteinExistence type="predicted"/>